<dbReference type="InterPro" id="IPR023213">
    <property type="entry name" value="CAT-like_dom_sf"/>
</dbReference>
<sequence length="604" mass="67177">MPVNGPVEETLGDKLVTAISQVLNIPRSEIQLYDSFSDLGGSKSSATILRNTFAEINLTLTEDDILKCRTIAELQTRIRPATHLTFDAELPNRSSSRSSRNSSSRASETFSNDNAENPETEDRATTRIDPEVLTTEELLTSTSQVPLAAVIRPKAGYLDGSVVAFLILSGISETDDGSQDCEAQIICQSRQQVAGSQIAALRVLLENSTAVSAVPNAWIVLEQMPLAECGGVDRRKLQTWIQNINEETHQRILSVETRGPFQAAATEAEKTLQKLISRVLKLPLDRVGMNLSFGELGGDEFSALQLVAAAKGKGLGLVADDVMHSDSIAHLAFVASYAVGGRVHRRRWSEDAEEGAELFRLSPMQQLYFNTPVGGDGEARAADCWNYRFNQSMLLKVNQDVTLEDVHAAMEAVVGHHSMLRARFQPVGENTWMQRVLADIPDSYRFGHHIVSTNDDVLDVIRQSQSFIDIETGPVFVAEYIKTVDNKHMLYVVAHHLVVDLISWRVIIHDINELLQNGSLFSERSMPFQRWNDLQWLEIQKPEHDGPMHFDITTGDFAFWGLDTTRNTYGDTTCNQAFRTDSADIYIAALLLSFCQTFPERQPP</sequence>
<dbReference type="PANTHER" id="PTHR45398:SF1">
    <property type="entry name" value="ENZYME, PUTATIVE (JCVI)-RELATED"/>
    <property type="match status" value="1"/>
</dbReference>
<gene>
    <name evidence="7" type="ORF">PPNO1_LOCUS9268</name>
</gene>
<reference evidence="7" key="1">
    <citation type="submission" date="2022-11" db="EMBL/GenBank/DDBJ databases">
        <authorList>
            <person name="Scott C."/>
            <person name="Bruce N."/>
        </authorList>
    </citation>
    <scope>NUCLEOTIDE SEQUENCE</scope>
</reference>
<proteinExistence type="inferred from homology"/>
<dbReference type="Gene3D" id="3.30.559.10">
    <property type="entry name" value="Chloramphenicol acetyltransferase-like domain"/>
    <property type="match status" value="1"/>
</dbReference>
<dbReference type="GO" id="GO:0016874">
    <property type="term" value="F:ligase activity"/>
    <property type="evidence" value="ECO:0007669"/>
    <property type="project" value="UniProtKB-KW"/>
</dbReference>
<protein>
    <recommendedName>
        <fullName evidence="6">Carrier domain-containing protein</fullName>
    </recommendedName>
</protein>
<feature type="domain" description="Carrier" evidence="6">
    <location>
        <begin position="6"/>
        <end position="82"/>
    </location>
</feature>
<dbReference type="InterPro" id="IPR036736">
    <property type="entry name" value="ACP-like_sf"/>
</dbReference>
<dbReference type="OrthoDB" id="416786at2759"/>
<feature type="non-terminal residue" evidence="7">
    <location>
        <position position="1"/>
    </location>
</feature>
<feature type="region of interest" description="Disordered" evidence="5">
    <location>
        <begin position="89"/>
        <end position="132"/>
    </location>
</feature>
<keyword evidence="8" id="KW-1185">Reference proteome</keyword>
<evidence type="ECO:0000259" key="6">
    <source>
        <dbReference type="PROSITE" id="PS50075"/>
    </source>
</evidence>
<evidence type="ECO:0000256" key="4">
    <source>
        <dbReference type="ARBA" id="ARBA00029454"/>
    </source>
</evidence>
<dbReference type="AlphaFoldDB" id="A0A9P1MGC5"/>
<evidence type="ECO:0000313" key="7">
    <source>
        <dbReference type="EMBL" id="CAI4219718.1"/>
    </source>
</evidence>
<dbReference type="Pfam" id="PF00550">
    <property type="entry name" value="PP-binding"/>
    <property type="match status" value="1"/>
</dbReference>
<feature type="compositionally biased region" description="Polar residues" evidence="5">
    <location>
        <begin position="106"/>
        <end position="117"/>
    </location>
</feature>
<evidence type="ECO:0000313" key="8">
    <source>
        <dbReference type="Proteomes" id="UP000838763"/>
    </source>
</evidence>
<dbReference type="Gene3D" id="3.30.300.30">
    <property type="match status" value="1"/>
</dbReference>
<feature type="domain" description="Carrier" evidence="6">
    <location>
        <begin position="263"/>
        <end position="342"/>
    </location>
</feature>
<evidence type="ECO:0000256" key="1">
    <source>
        <dbReference type="ARBA" id="ARBA00022450"/>
    </source>
</evidence>
<dbReference type="PANTHER" id="PTHR45398">
    <property type="match status" value="1"/>
</dbReference>
<dbReference type="SUPFAM" id="SSF47336">
    <property type="entry name" value="ACP-like"/>
    <property type="match status" value="2"/>
</dbReference>
<dbReference type="FunFam" id="3.30.559.10:FF:000016">
    <property type="entry name" value="Nonribosomal peptide synthase Pes1"/>
    <property type="match status" value="1"/>
</dbReference>
<dbReference type="SUPFAM" id="SSF52777">
    <property type="entry name" value="CoA-dependent acyltransferases"/>
    <property type="match status" value="1"/>
</dbReference>
<dbReference type="EMBL" id="CALLCH030000020">
    <property type="protein sequence ID" value="CAI4219718.1"/>
    <property type="molecule type" value="Genomic_DNA"/>
</dbReference>
<feature type="compositionally biased region" description="Basic and acidic residues" evidence="5">
    <location>
        <begin position="120"/>
        <end position="130"/>
    </location>
</feature>
<dbReference type="Proteomes" id="UP000838763">
    <property type="component" value="Unassembled WGS sequence"/>
</dbReference>
<comment type="caution">
    <text evidence="7">The sequence shown here is derived from an EMBL/GenBank/DDBJ whole genome shotgun (WGS) entry which is preliminary data.</text>
</comment>
<keyword evidence="1" id="KW-0596">Phosphopantetheine</keyword>
<dbReference type="InterPro" id="IPR001242">
    <property type="entry name" value="Condensation_dom"/>
</dbReference>
<evidence type="ECO:0000256" key="5">
    <source>
        <dbReference type="SAM" id="MobiDB-lite"/>
    </source>
</evidence>
<organism evidence="7 8">
    <name type="scientific">Parascedosporium putredinis</name>
    <dbReference type="NCBI Taxonomy" id="1442378"/>
    <lineage>
        <taxon>Eukaryota</taxon>
        <taxon>Fungi</taxon>
        <taxon>Dikarya</taxon>
        <taxon>Ascomycota</taxon>
        <taxon>Pezizomycotina</taxon>
        <taxon>Sordariomycetes</taxon>
        <taxon>Hypocreomycetidae</taxon>
        <taxon>Microascales</taxon>
        <taxon>Microascaceae</taxon>
        <taxon>Parascedosporium</taxon>
    </lineage>
</organism>
<dbReference type="InterPro" id="IPR045851">
    <property type="entry name" value="AMP-bd_C_sf"/>
</dbReference>
<dbReference type="Pfam" id="PF00668">
    <property type="entry name" value="Condensation"/>
    <property type="match status" value="1"/>
</dbReference>
<keyword evidence="3" id="KW-0436">Ligase</keyword>
<comment type="similarity">
    <text evidence="4">Belongs to the NRP synthetase family.</text>
</comment>
<evidence type="ECO:0000256" key="2">
    <source>
        <dbReference type="ARBA" id="ARBA00022553"/>
    </source>
</evidence>
<evidence type="ECO:0000256" key="3">
    <source>
        <dbReference type="ARBA" id="ARBA00022598"/>
    </source>
</evidence>
<feature type="compositionally biased region" description="Low complexity" evidence="5">
    <location>
        <begin position="92"/>
        <end position="105"/>
    </location>
</feature>
<name>A0A9P1MGC5_9PEZI</name>
<dbReference type="SUPFAM" id="SSF56801">
    <property type="entry name" value="Acetyl-CoA synthetase-like"/>
    <property type="match status" value="1"/>
</dbReference>
<accession>A0A9P1MGC5</accession>
<dbReference type="InterPro" id="IPR009081">
    <property type="entry name" value="PP-bd_ACP"/>
</dbReference>
<keyword evidence="2" id="KW-0597">Phosphoprotein</keyword>
<dbReference type="Gene3D" id="1.10.1200.10">
    <property type="entry name" value="ACP-like"/>
    <property type="match status" value="1"/>
</dbReference>
<dbReference type="PROSITE" id="PS50075">
    <property type="entry name" value="CARRIER"/>
    <property type="match status" value="2"/>
</dbReference>